<sequence length="287" mass="29683">MTRPPRHDVAVLGCGLMGSALARRFASGGLAVTAWNRTSRRAEALAADGVRPAASVEDAVGSTGLAVVCMSDVDASRAVLASASSLAGRTVVNLSDGTNDDVETLASWVGEQGASFLDGSTLCYPDQIGEPGAMVAFSGPSPVWARHEPVLMLLGGRSRHVSDEIAGAKELYLGCGAFFVTAMSGFVESAACLLRRGRTLEEVRYATLHGIEVLRHAAEEAAAAIESGRHDTDQATIHVFAEGVRRALGELESAGVDLSVTTAVSKKLDAAESAGMGRLGFSAQALL</sequence>
<proteinExistence type="inferred from homology"/>
<comment type="caution">
    <text evidence="5">The sequence shown here is derived from an EMBL/GenBank/DDBJ whole genome shotgun (WGS) entry which is preliminary data.</text>
</comment>
<dbReference type="InterPro" id="IPR006115">
    <property type="entry name" value="6PGDH_NADP-bd"/>
</dbReference>
<evidence type="ECO:0000259" key="4">
    <source>
        <dbReference type="Pfam" id="PF21761"/>
    </source>
</evidence>
<dbReference type="Proteomes" id="UP000526734">
    <property type="component" value="Unassembled WGS sequence"/>
</dbReference>
<accession>A0A7W3W578</accession>
<dbReference type="GO" id="GO:0016491">
    <property type="term" value="F:oxidoreductase activity"/>
    <property type="evidence" value="ECO:0007669"/>
    <property type="project" value="UniProtKB-KW"/>
</dbReference>
<dbReference type="RefSeq" id="WP_182895686.1">
    <property type="nucleotide sequence ID" value="NZ_JACGZW010000016.1"/>
</dbReference>
<keyword evidence="2" id="KW-0560">Oxidoreductase</keyword>
<evidence type="ECO:0000313" key="5">
    <source>
        <dbReference type="EMBL" id="MBB1158980.1"/>
    </source>
</evidence>
<reference evidence="5 6" key="1">
    <citation type="submission" date="2020-08" db="EMBL/GenBank/DDBJ databases">
        <title>Amycolatopsis sp. nov. DR6-1 isolated from Dendrobium heterocarpum.</title>
        <authorList>
            <person name="Tedsree N."/>
            <person name="Kuncharoen N."/>
            <person name="Likhitwitayawuid K."/>
            <person name="Tanasupawat S."/>
        </authorList>
    </citation>
    <scope>NUCLEOTIDE SEQUENCE [LARGE SCALE GENOMIC DNA]</scope>
    <source>
        <strain evidence="5 6">DR6-1</strain>
    </source>
</reference>
<evidence type="ECO:0000313" key="6">
    <source>
        <dbReference type="Proteomes" id="UP000526734"/>
    </source>
</evidence>
<feature type="domain" description="6-phosphogluconate dehydrogenase NADP-binding" evidence="3">
    <location>
        <begin position="8"/>
        <end position="156"/>
    </location>
</feature>
<dbReference type="PIRSF" id="PIRSF000103">
    <property type="entry name" value="HIBADH"/>
    <property type="match status" value="1"/>
</dbReference>
<gene>
    <name evidence="5" type="ORF">H4281_38025</name>
</gene>
<dbReference type="SUPFAM" id="SSF51735">
    <property type="entry name" value="NAD(P)-binding Rossmann-fold domains"/>
    <property type="match status" value="1"/>
</dbReference>
<dbReference type="PANTHER" id="PTHR43580:SF2">
    <property type="entry name" value="CYTOKINE-LIKE NUCLEAR FACTOR N-PAC"/>
    <property type="match status" value="1"/>
</dbReference>
<dbReference type="PANTHER" id="PTHR43580">
    <property type="entry name" value="OXIDOREDUCTASE GLYR1-RELATED"/>
    <property type="match status" value="1"/>
</dbReference>
<dbReference type="InterPro" id="IPR013328">
    <property type="entry name" value="6PGD_dom2"/>
</dbReference>
<organism evidence="5 6">
    <name type="scientific">Amycolatopsis dendrobii</name>
    <dbReference type="NCBI Taxonomy" id="2760662"/>
    <lineage>
        <taxon>Bacteria</taxon>
        <taxon>Bacillati</taxon>
        <taxon>Actinomycetota</taxon>
        <taxon>Actinomycetes</taxon>
        <taxon>Pseudonocardiales</taxon>
        <taxon>Pseudonocardiaceae</taxon>
        <taxon>Amycolatopsis</taxon>
    </lineage>
</organism>
<name>A0A7W3W578_9PSEU</name>
<dbReference type="Gene3D" id="1.10.1040.10">
    <property type="entry name" value="N-(1-d-carboxylethyl)-l-norvaline Dehydrogenase, domain 2"/>
    <property type="match status" value="1"/>
</dbReference>
<dbReference type="InterPro" id="IPR048666">
    <property type="entry name" value="RedAm-like_C"/>
</dbReference>
<dbReference type="Pfam" id="PF03446">
    <property type="entry name" value="NAD_binding_2"/>
    <property type="match status" value="1"/>
</dbReference>
<evidence type="ECO:0000256" key="2">
    <source>
        <dbReference type="ARBA" id="ARBA00023002"/>
    </source>
</evidence>
<dbReference type="InterPro" id="IPR051265">
    <property type="entry name" value="HIBADH-related_NP60_sf"/>
</dbReference>
<dbReference type="AlphaFoldDB" id="A0A7W3W578"/>
<dbReference type="Pfam" id="PF21761">
    <property type="entry name" value="RedAm-like_C"/>
    <property type="match status" value="1"/>
</dbReference>
<protein>
    <submittedName>
        <fullName evidence="5">NAD(P)-dependent oxidoreductase</fullName>
    </submittedName>
</protein>
<dbReference type="InterPro" id="IPR015815">
    <property type="entry name" value="HIBADH-related"/>
</dbReference>
<dbReference type="Gene3D" id="3.40.50.720">
    <property type="entry name" value="NAD(P)-binding Rossmann-like Domain"/>
    <property type="match status" value="1"/>
</dbReference>
<dbReference type="EMBL" id="JACGZW010000016">
    <property type="protein sequence ID" value="MBB1158980.1"/>
    <property type="molecule type" value="Genomic_DNA"/>
</dbReference>
<evidence type="ECO:0000259" key="3">
    <source>
        <dbReference type="Pfam" id="PF03446"/>
    </source>
</evidence>
<feature type="domain" description="NADPH-dependent reductive aminase-like C-terminal" evidence="4">
    <location>
        <begin position="177"/>
        <end position="282"/>
    </location>
</feature>
<dbReference type="SMR" id="A0A7W3W578"/>
<evidence type="ECO:0000256" key="1">
    <source>
        <dbReference type="ARBA" id="ARBA00009080"/>
    </source>
</evidence>
<dbReference type="InterPro" id="IPR036291">
    <property type="entry name" value="NAD(P)-bd_dom_sf"/>
</dbReference>
<dbReference type="GO" id="GO:0050661">
    <property type="term" value="F:NADP binding"/>
    <property type="evidence" value="ECO:0007669"/>
    <property type="project" value="InterPro"/>
</dbReference>
<keyword evidence="6" id="KW-1185">Reference proteome</keyword>
<comment type="similarity">
    <text evidence="1">Belongs to the HIBADH-related family.</text>
</comment>